<dbReference type="Proteomes" id="UP000689195">
    <property type="component" value="Unassembled WGS sequence"/>
</dbReference>
<proteinExistence type="predicted"/>
<protein>
    <submittedName>
        <fullName evidence="1">Uncharacterized protein</fullName>
    </submittedName>
</protein>
<comment type="caution">
    <text evidence="1">The sequence shown here is derived from an EMBL/GenBank/DDBJ whole genome shotgun (WGS) entry which is preliminary data.</text>
</comment>
<evidence type="ECO:0000313" key="1">
    <source>
        <dbReference type="EMBL" id="CAD8188429.1"/>
    </source>
</evidence>
<organism evidence="1 2">
    <name type="scientific">Paramecium pentaurelia</name>
    <dbReference type="NCBI Taxonomy" id="43138"/>
    <lineage>
        <taxon>Eukaryota</taxon>
        <taxon>Sar</taxon>
        <taxon>Alveolata</taxon>
        <taxon>Ciliophora</taxon>
        <taxon>Intramacronucleata</taxon>
        <taxon>Oligohymenophorea</taxon>
        <taxon>Peniculida</taxon>
        <taxon>Parameciidae</taxon>
        <taxon>Paramecium</taxon>
    </lineage>
</organism>
<dbReference type="OrthoDB" id="320113at2759"/>
<accession>A0A8S1WJV9</accession>
<sequence length="152" mass="17712">MEANEVVGSLESMYNALVIKNYYLPEFNSLAITCEYLLNVALNKCFRIKISQIKIGQILKKVPKLKLFQELDMKLQGKKINIGFTIDKLPDKKWLINVLHTLDQNNEVFKYFVEHDKVIGLTKDDLEQLKQYDTFIGRKKILNFQENPLIGC</sequence>
<gene>
    <name evidence="1" type="ORF">PPENT_87.1.T0910136</name>
</gene>
<name>A0A8S1WJV9_9CILI</name>
<dbReference type="EMBL" id="CAJJDO010000091">
    <property type="protein sequence ID" value="CAD8188429.1"/>
    <property type="molecule type" value="Genomic_DNA"/>
</dbReference>
<reference evidence="1" key="1">
    <citation type="submission" date="2021-01" db="EMBL/GenBank/DDBJ databases">
        <authorList>
            <consortium name="Genoscope - CEA"/>
            <person name="William W."/>
        </authorList>
    </citation>
    <scope>NUCLEOTIDE SEQUENCE</scope>
</reference>
<keyword evidence="2" id="KW-1185">Reference proteome</keyword>
<evidence type="ECO:0000313" key="2">
    <source>
        <dbReference type="Proteomes" id="UP000689195"/>
    </source>
</evidence>
<dbReference type="AlphaFoldDB" id="A0A8S1WJV9"/>